<dbReference type="Pfam" id="PF02738">
    <property type="entry name" value="MoCoBD_1"/>
    <property type="match status" value="1"/>
</dbReference>
<dbReference type="RefSeq" id="WP_372564326.1">
    <property type="nucleotide sequence ID" value="NZ_JBGOSP010000013.1"/>
</dbReference>
<dbReference type="Pfam" id="PF01315">
    <property type="entry name" value="Ald_Xan_dh_C"/>
    <property type="match status" value="1"/>
</dbReference>
<comment type="caution">
    <text evidence="2">The sequence shown here is derived from an EMBL/GenBank/DDBJ whole genome shotgun (WGS) entry which is preliminary data.</text>
</comment>
<protein>
    <submittedName>
        <fullName evidence="2">Molybdopterin cofactor-binding domain-containing protein</fullName>
    </submittedName>
</protein>
<reference evidence="2 3" key="1">
    <citation type="submission" date="2024-08" db="EMBL/GenBank/DDBJ databases">
        <title>Genome sequence of Streptomyces aureus CACIA-1.46HGO.</title>
        <authorList>
            <person name="Evangelista-Martinez Z."/>
        </authorList>
    </citation>
    <scope>NUCLEOTIDE SEQUENCE [LARGE SCALE GENOMIC DNA]</scope>
    <source>
        <strain evidence="2 3">CACIA-1.46HGO</strain>
    </source>
</reference>
<accession>A0ABV4SNC5</accession>
<dbReference type="InterPro" id="IPR036856">
    <property type="entry name" value="Ald_Oxase/Xan_DH_a/b_sf"/>
</dbReference>
<organism evidence="2 3">
    <name type="scientific">Streptomyces aureus</name>
    <dbReference type="NCBI Taxonomy" id="193461"/>
    <lineage>
        <taxon>Bacteria</taxon>
        <taxon>Bacillati</taxon>
        <taxon>Actinomycetota</taxon>
        <taxon>Actinomycetes</taxon>
        <taxon>Kitasatosporales</taxon>
        <taxon>Streptomycetaceae</taxon>
        <taxon>Streptomyces</taxon>
    </lineage>
</organism>
<dbReference type="InterPro" id="IPR000674">
    <property type="entry name" value="Ald_Oxase/Xan_DH_a/b"/>
</dbReference>
<dbReference type="Gene3D" id="3.90.1170.50">
    <property type="entry name" value="Aldehyde oxidase/xanthine dehydrogenase, a/b hammerhead"/>
    <property type="match status" value="1"/>
</dbReference>
<dbReference type="InterPro" id="IPR046867">
    <property type="entry name" value="AldOxase/xan_DH_MoCoBD2"/>
</dbReference>
<dbReference type="SMART" id="SM01008">
    <property type="entry name" value="Ald_Xan_dh_C"/>
    <property type="match status" value="1"/>
</dbReference>
<dbReference type="Pfam" id="PF20256">
    <property type="entry name" value="MoCoBD_2"/>
    <property type="match status" value="1"/>
</dbReference>
<dbReference type="PANTHER" id="PTHR11908">
    <property type="entry name" value="XANTHINE DEHYDROGENASE"/>
    <property type="match status" value="1"/>
</dbReference>
<evidence type="ECO:0000313" key="3">
    <source>
        <dbReference type="Proteomes" id="UP001571476"/>
    </source>
</evidence>
<dbReference type="InterPro" id="IPR008274">
    <property type="entry name" value="AldOxase/xan_DH_MoCoBD1"/>
</dbReference>
<name>A0ABV4SNC5_9ACTN</name>
<keyword evidence="3" id="KW-1185">Reference proteome</keyword>
<dbReference type="Gene3D" id="3.30.365.10">
    <property type="entry name" value="Aldehyde oxidase/xanthine dehydrogenase, molybdopterin binding domain"/>
    <property type="match status" value="4"/>
</dbReference>
<dbReference type="EMBL" id="JBGOSP010000013">
    <property type="protein sequence ID" value="MFA3839540.1"/>
    <property type="molecule type" value="Genomic_DNA"/>
</dbReference>
<evidence type="ECO:0000259" key="1">
    <source>
        <dbReference type="SMART" id="SM01008"/>
    </source>
</evidence>
<dbReference type="InterPro" id="IPR016208">
    <property type="entry name" value="Ald_Oxase/xanthine_DH-like"/>
</dbReference>
<proteinExistence type="predicted"/>
<dbReference type="InterPro" id="IPR037165">
    <property type="entry name" value="AldOxase/xan_DH_Mopterin-bd_sf"/>
</dbReference>
<dbReference type="Proteomes" id="UP001571476">
    <property type="component" value="Unassembled WGS sequence"/>
</dbReference>
<dbReference type="SUPFAM" id="SSF56003">
    <property type="entry name" value="Molybdenum cofactor-binding domain"/>
    <property type="match status" value="1"/>
</dbReference>
<dbReference type="PANTHER" id="PTHR11908:SF157">
    <property type="entry name" value="XANTHINE DEHYDROGENASE SUBUNIT D-RELATED"/>
    <property type="match status" value="1"/>
</dbReference>
<gene>
    <name evidence="2" type="ORF">ACEG43_25765</name>
</gene>
<sequence>MTTQISRSSGPRVGDRARKLDAFEKVSGTFEFASDLEVEGMLFGCAARSTHAHARLVDVDISEASAMEGVHAVLVADDVPGAANCGIELRDQPVLAKDRVRYRGEPVALVAAIDRATARRAADAVRVTYEPLPVIDDPEHALTSDPLHEKPLRGKGWCEDDRPNVVRTVRVLHGDPDVEPEVVVTGTYEVGRQDPAFLGPEAGLAIPDGKGGIDIHVPTQWLHQDLPQVVACLGLSEEQVRIHLAGVGGAFGGREDLSGQIHAAMLALRTGRPVKFMYLRDESFVGHVHRHPARIWAEHGATRDGKLVRVRMRLLLDGGAYASGSPAVTFNAATMPVGPYYVPNATLEATTVYTNNPPAGAMRGFGVVQSCFAAESQMDALAAELSMDPVELRLANVLQPGDLLPTGEPVFGPLPVAETIRRCAALEPPVAEPLPRDPLRLPGGTGNTTRGEGIKRGVGFAVTFKNCCYSGGYDDCSTARLRLIGDESGELIAEVHSAAVEFGQGITNVLTQVARSELDVDRVVIGPASTRLGSSGSTSASRQTWMSTGALRLCCDAAKKELAERSGVLLPGEVIDVEQTYHHAPTSPLDPVTGQVTGERSHVGFACAAMKVVVEVDEDLGLTRVVWVGTAQDIGKAINPLAVEGQIEGGIAQGLGLALMEEVLVSEGVIQNASFTDYLIPTMLDMPPVTIDLLEIPNPEAPYGLKGVGEPPTVVSTAAVAAAVRNATGLSLPRVPIRPHDIALARARRDV</sequence>
<feature type="domain" description="Aldehyde oxidase/xanthine dehydrogenase a/b hammerhead" evidence="1">
    <location>
        <begin position="27"/>
        <end position="133"/>
    </location>
</feature>
<dbReference type="SUPFAM" id="SSF54665">
    <property type="entry name" value="CO dehydrogenase molybdoprotein N-domain-like"/>
    <property type="match status" value="1"/>
</dbReference>
<evidence type="ECO:0000313" key="2">
    <source>
        <dbReference type="EMBL" id="MFA3839540.1"/>
    </source>
</evidence>